<sequence length="110" mass="12942">MCECNAKSRMNASYGHHVFLISFCSECLYKVGKLKYKLTFVKFTFRYNLYTMLRILNFAHLVSSNYIISYSSFTFSEGLIILPVPTWYQSVILRLLSYSLLFTVAFQMLR</sequence>
<comment type="caution">
    <text evidence="2">The sequence shown here is derived from an EMBL/GenBank/DDBJ whole genome shotgun (WGS) entry which is preliminary data.</text>
</comment>
<evidence type="ECO:0000313" key="2">
    <source>
        <dbReference type="EMBL" id="KAG9489928.1"/>
    </source>
</evidence>
<evidence type="ECO:0000256" key="1">
    <source>
        <dbReference type="SAM" id="Phobius"/>
    </source>
</evidence>
<dbReference type="Proteomes" id="UP000770717">
    <property type="component" value="Unassembled WGS sequence"/>
</dbReference>
<proteinExistence type="predicted"/>
<protein>
    <submittedName>
        <fullName evidence="2">Uncharacterized protein</fullName>
    </submittedName>
</protein>
<keyword evidence="3" id="KW-1185">Reference proteome</keyword>
<accession>A0A8J6FL00</accession>
<dbReference type="EMBL" id="WNTK01000002">
    <property type="protein sequence ID" value="KAG9489928.1"/>
    <property type="molecule type" value="Genomic_DNA"/>
</dbReference>
<feature type="transmembrane region" description="Helical" evidence="1">
    <location>
        <begin position="47"/>
        <end position="67"/>
    </location>
</feature>
<name>A0A8J6FL00_ELECQ</name>
<reference evidence="2" key="1">
    <citation type="thesis" date="2020" institute="ProQuest LLC" country="789 East Eisenhower Parkway, Ann Arbor, MI, USA">
        <title>Comparative Genomics and Chromosome Evolution.</title>
        <authorList>
            <person name="Mudd A.B."/>
        </authorList>
    </citation>
    <scope>NUCLEOTIDE SEQUENCE</scope>
    <source>
        <strain evidence="2">HN-11 Male</strain>
        <tissue evidence="2">Kidney and liver</tissue>
    </source>
</reference>
<gene>
    <name evidence="2" type="ORF">GDO78_005702</name>
</gene>
<keyword evidence="1" id="KW-0812">Transmembrane</keyword>
<keyword evidence="1" id="KW-1133">Transmembrane helix</keyword>
<evidence type="ECO:0000313" key="3">
    <source>
        <dbReference type="Proteomes" id="UP000770717"/>
    </source>
</evidence>
<keyword evidence="1" id="KW-0472">Membrane</keyword>
<dbReference type="AlphaFoldDB" id="A0A8J6FL00"/>
<organism evidence="2 3">
    <name type="scientific">Eleutherodactylus coqui</name>
    <name type="common">Puerto Rican coqui</name>
    <dbReference type="NCBI Taxonomy" id="57060"/>
    <lineage>
        <taxon>Eukaryota</taxon>
        <taxon>Metazoa</taxon>
        <taxon>Chordata</taxon>
        <taxon>Craniata</taxon>
        <taxon>Vertebrata</taxon>
        <taxon>Euteleostomi</taxon>
        <taxon>Amphibia</taxon>
        <taxon>Batrachia</taxon>
        <taxon>Anura</taxon>
        <taxon>Neobatrachia</taxon>
        <taxon>Hyloidea</taxon>
        <taxon>Eleutherodactylidae</taxon>
        <taxon>Eleutherodactylinae</taxon>
        <taxon>Eleutherodactylus</taxon>
        <taxon>Eleutherodactylus</taxon>
    </lineage>
</organism>
<feature type="transmembrane region" description="Helical" evidence="1">
    <location>
        <begin position="87"/>
        <end position="109"/>
    </location>
</feature>